<evidence type="ECO:0000313" key="14">
    <source>
        <dbReference type="EMBL" id="MDK2123022.1"/>
    </source>
</evidence>
<dbReference type="NCBIfam" id="TIGR02193">
    <property type="entry name" value="heptsyl_trn_I"/>
    <property type="match status" value="1"/>
</dbReference>
<evidence type="ECO:0000256" key="10">
    <source>
        <dbReference type="ARBA" id="ARBA00044041"/>
    </source>
</evidence>
<keyword evidence="15" id="KW-1185">Reference proteome</keyword>
<comment type="subcellular location">
    <subcellularLocation>
        <location evidence="1">Cell inner membrane</location>
        <topology evidence="1">Peripheral membrane protein</topology>
        <orientation evidence="1">Cytoplasmic side</orientation>
    </subcellularLocation>
</comment>
<organism evidence="14 15">
    <name type="scientific">Parachitinimonas caeni</name>
    <dbReference type="NCBI Taxonomy" id="3031301"/>
    <lineage>
        <taxon>Bacteria</taxon>
        <taxon>Pseudomonadati</taxon>
        <taxon>Pseudomonadota</taxon>
        <taxon>Betaproteobacteria</taxon>
        <taxon>Neisseriales</taxon>
        <taxon>Chitinibacteraceae</taxon>
        <taxon>Parachitinimonas</taxon>
    </lineage>
</organism>
<evidence type="ECO:0000256" key="3">
    <source>
        <dbReference type="ARBA" id="ARBA00022475"/>
    </source>
</evidence>
<dbReference type="CDD" id="cd03789">
    <property type="entry name" value="GT9_LPS_heptosyltransferase"/>
    <property type="match status" value="1"/>
</dbReference>
<evidence type="ECO:0000256" key="13">
    <source>
        <dbReference type="ARBA" id="ARBA00049201"/>
    </source>
</evidence>
<evidence type="ECO:0000256" key="8">
    <source>
        <dbReference type="ARBA" id="ARBA00023136"/>
    </source>
</evidence>
<keyword evidence="8" id="KW-0472">Membrane</keyword>
<dbReference type="InterPro" id="IPR051199">
    <property type="entry name" value="LPS_LOS_Heptosyltrfase"/>
</dbReference>
<keyword evidence="7" id="KW-0448">Lipopolysaccharide biosynthesis</keyword>
<comment type="caution">
    <text evidence="14">The sequence shown here is derived from an EMBL/GenBank/DDBJ whole genome shotgun (WGS) entry which is preliminary data.</text>
</comment>
<evidence type="ECO:0000256" key="7">
    <source>
        <dbReference type="ARBA" id="ARBA00022985"/>
    </source>
</evidence>
<reference evidence="14" key="1">
    <citation type="submission" date="2023-03" db="EMBL/GenBank/DDBJ databases">
        <title>Chitinimonas shenzhenensis gen. nov., sp. nov., a novel member of family Burkholderiaceae isolated from activated sludge collected in Shen Zhen, China.</title>
        <authorList>
            <person name="Wang X."/>
        </authorList>
    </citation>
    <scope>NUCLEOTIDE SEQUENCE</scope>
    <source>
        <strain evidence="14">DQS-5</strain>
    </source>
</reference>
<gene>
    <name evidence="14" type="primary">waaC</name>
    <name evidence="14" type="ORF">PZA18_03025</name>
</gene>
<keyword evidence="4" id="KW-0997">Cell inner membrane</keyword>
<sequence length="318" mass="35081">MRKILLLRLSSMGDIIHNMPAVTDLAQHLPQVELHWVVEEGFAELPLLHPAVTRVFPFALRRWRKSLLTPSSRAEMRALVSTLRAEHYDLVIDSQGLLKSALLAKLTKAPSCGYDRASSREALASLFYQKVYEVPWDINAVERYRQLTAKALGYKPLPRLDYGLQAPVCDLPWRPDGPYAVLLTATSRDDKLWSEPQWLELGRWMNSRGVRAILPWGNVTEQQRAERIASALPNAVVPPRLSLGHAARLLADARLVVGVDTGLVHLAAALAIPTLAIYCASDPARTGVLADSFAINLGKIGVPPTAEQVIAEASRVLS</sequence>
<dbReference type="InterPro" id="IPR011908">
    <property type="entry name" value="LipoPS_heptosylTferase-I"/>
</dbReference>
<dbReference type="InterPro" id="IPR002201">
    <property type="entry name" value="Glyco_trans_9"/>
</dbReference>
<keyword evidence="6" id="KW-0808">Transferase</keyword>
<comment type="catalytic activity">
    <reaction evidence="13">
        <text>an alpha-Kdo-(2-&gt;4)-alpha-Kdo-(2-&gt;6)-lipid A + ADP-L-glycero-beta-D-manno-heptose = an L-alpha-D-Hep-(1-&gt;5)-[alpha-Kdo-(2-&gt;4)]-alpha-Kdo-(2-&gt;6)-lipid A + ADP + H(+)</text>
        <dbReference type="Rhea" id="RHEA:74067"/>
        <dbReference type="ChEBI" id="CHEBI:15378"/>
        <dbReference type="ChEBI" id="CHEBI:61506"/>
        <dbReference type="ChEBI" id="CHEBI:176431"/>
        <dbReference type="ChEBI" id="CHEBI:193068"/>
        <dbReference type="ChEBI" id="CHEBI:456216"/>
        <dbReference type="EC" id="2.4.99.23"/>
    </reaction>
</comment>
<evidence type="ECO:0000256" key="12">
    <source>
        <dbReference type="ARBA" id="ARBA00044330"/>
    </source>
</evidence>
<dbReference type="Pfam" id="PF01075">
    <property type="entry name" value="Glyco_transf_9"/>
    <property type="match status" value="1"/>
</dbReference>
<keyword evidence="3" id="KW-1003">Cell membrane</keyword>
<comment type="pathway">
    <text evidence="2">Bacterial outer membrane biogenesis; LPS core biosynthesis.</text>
</comment>
<proteinExistence type="inferred from homology"/>
<evidence type="ECO:0000313" key="15">
    <source>
        <dbReference type="Proteomes" id="UP001172778"/>
    </source>
</evidence>
<dbReference type="Gene3D" id="3.40.50.2000">
    <property type="entry name" value="Glycogen Phosphorylase B"/>
    <property type="match status" value="2"/>
</dbReference>
<dbReference type="EMBL" id="JARRAF010000002">
    <property type="protein sequence ID" value="MDK2123022.1"/>
    <property type="molecule type" value="Genomic_DNA"/>
</dbReference>
<dbReference type="PANTHER" id="PTHR30160:SF19">
    <property type="entry name" value="LIPOPOLYSACCHARIDE HEPTOSYLTRANSFERASE 1"/>
    <property type="match status" value="1"/>
</dbReference>
<keyword evidence="5" id="KW-0328">Glycosyltransferase</keyword>
<evidence type="ECO:0000256" key="6">
    <source>
        <dbReference type="ARBA" id="ARBA00022679"/>
    </source>
</evidence>
<dbReference type="SUPFAM" id="SSF53756">
    <property type="entry name" value="UDP-Glycosyltransferase/glycogen phosphorylase"/>
    <property type="match status" value="1"/>
</dbReference>
<evidence type="ECO:0000256" key="4">
    <source>
        <dbReference type="ARBA" id="ARBA00022519"/>
    </source>
</evidence>
<evidence type="ECO:0000256" key="9">
    <source>
        <dbReference type="ARBA" id="ARBA00043995"/>
    </source>
</evidence>
<accession>A0ABT7DSH9</accession>
<comment type="similarity">
    <text evidence="9">Belongs to the glycosyltransferase 9 family.</text>
</comment>
<evidence type="ECO:0000256" key="2">
    <source>
        <dbReference type="ARBA" id="ARBA00004713"/>
    </source>
</evidence>
<name>A0ABT7DSH9_9NEIS</name>
<evidence type="ECO:0000256" key="5">
    <source>
        <dbReference type="ARBA" id="ARBA00022676"/>
    </source>
</evidence>
<dbReference type="PANTHER" id="PTHR30160">
    <property type="entry name" value="TETRAACYLDISACCHARIDE 4'-KINASE-RELATED"/>
    <property type="match status" value="1"/>
</dbReference>
<evidence type="ECO:0000256" key="1">
    <source>
        <dbReference type="ARBA" id="ARBA00004515"/>
    </source>
</evidence>
<evidence type="ECO:0000256" key="11">
    <source>
        <dbReference type="ARBA" id="ARBA00044190"/>
    </source>
</evidence>
<protein>
    <recommendedName>
        <fullName evidence="11">Lipopolysaccharide heptosyltransferase 1</fullName>
        <ecNumber evidence="10">2.4.99.23</ecNumber>
    </recommendedName>
    <alternativeName>
        <fullName evidence="12">ADP-heptose:lipopolysaccharide heptosyltransferase I</fullName>
    </alternativeName>
</protein>
<dbReference type="EC" id="2.4.99.23" evidence="10"/>
<dbReference type="RefSeq" id="WP_284099308.1">
    <property type="nucleotide sequence ID" value="NZ_JARRAF010000002.1"/>
</dbReference>
<dbReference type="Proteomes" id="UP001172778">
    <property type="component" value="Unassembled WGS sequence"/>
</dbReference>